<protein>
    <submittedName>
        <fullName evidence="2">Uncharacterized protein</fullName>
    </submittedName>
</protein>
<gene>
    <name evidence="2" type="ORF">TSA1_34605</name>
</gene>
<keyword evidence="3" id="KW-1185">Reference proteome</keyword>
<evidence type="ECO:0000313" key="2">
    <source>
        <dbReference type="EMBL" id="PIT06503.1"/>
    </source>
</evidence>
<reference evidence="2 3" key="1">
    <citation type="submission" date="2015-06" db="EMBL/GenBank/DDBJ databases">
        <title>Comparative genome analysis of nirS-carrying Bradyrhizobium sp. strains.</title>
        <authorList>
            <person name="Ishii S."/>
            <person name="Jang J."/>
            <person name="Nishizawa T."/>
            <person name="Senoo K."/>
        </authorList>
    </citation>
    <scope>NUCLEOTIDE SEQUENCE [LARGE SCALE GENOMIC DNA]</scope>
    <source>
        <strain evidence="2 3">TSA1</strain>
    </source>
</reference>
<evidence type="ECO:0000256" key="1">
    <source>
        <dbReference type="SAM" id="SignalP"/>
    </source>
</evidence>
<sequence>MIQSPHFFSLAAMLLATTPTVAAEQMTVEFSFRGSRGCSSLFPNPELRLHNVPAGTKSILIQFRTGNREMGGQKIALPPKGVVPQDSIRTFGPCAPGVYTYDVIAQSATGETIAKAENSEPFPFMQ</sequence>
<keyword evidence="1" id="KW-0732">Signal</keyword>
<feature type="signal peptide" evidence="1">
    <location>
        <begin position="1"/>
        <end position="22"/>
    </location>
</feature>
<proteinExistence type="predicted"/>
<comment type="caution">
    <text evidence="2">The sequence shown here is derived from an EMBL/GenBank/DDBJ whole genome shotgun (WGS) entry which is preliminary data.</text>
</comment>
<dbReference type="Proteomes" id="UP000228930">
    <property type="component" value="Unassembled WGS sequence"/>
</dbReference>
<feature type="chain" id="PRO_5014996844" evidence="1">
    <location>
        <begin position="23"/>
        <end position="126"/>
    </location>
</feature>
<organism evidence="2 3">
    <name type="scientific">Bradyrhizobium nitroreducens</name>
    <dbReference type="NCBI Taxonomy" id="709803"/>
    <lineage>
        <taxon>Bacteria</taxon>
        <taxon>Pseudomonadati</taxon>
        <taxon>Pseudomonadota</taxon>
        <taxon>Alphaproteobacteria</taxon>
        <taxon>Hyphomicrobiales</taxon>
        <taxon>Nitrobacteraceae</taxon>
        <taxon>Bradyrhizobium</taxon>
    </lineage>
</organism>
<accession>A0A2N9WJK9</accession>
<name>A0A2N9WJK9_9BRAD</name>
<dbReference type="AlphaFoldDB" id="A0A2N9WJK9"/>
<evidence type="ECO:0000313" key="3">
    <source>
        <dbReference type="Proteomes" id="UP000228930"/>
    </source>
</evidence>
<dbReference type="EMBL" id="LFJC01000003">
    <property type="protein sequence ID" value="PIT06503.1"/>
    <property type="molecule type" value="Genomic_DNA"/>
</dbReference>